<protein>
    <submittedName>
        <fullName evidence="2">Uncharacterized protein</fullName>
    </submittedName>
</protein>
<gene>
    <name evidence="2" type="ORF">MG293_018019</name>
</gene>
<reference evidence="2" key="1">
    <citation type="submission" date="2022-03" db="EMBL/GenBank/DDBJ databases">
        <title>Genomic analyses of argali, domestic sheep and their hybrids provide insights into chromosomal evolution, heterosis and genetic basis of agronomic traits.</title>
        <authorList>
            <person name="Li M."/>
        </authorList>
    </citation>
    <scope>NUCLEOTIDE SEQUENCE</scope>
    <source>
        <strain evidence="2">CAU-MHL-2022a</strain>
        <tissue evidence="2">Skin</tissue>
    </source>
</reference>
<dbReference type="Proteomes" id="UP001214576">
    <property type="component" value="Unassembled WGS sequence"/>
</dbReference>
<feature type="compositionally biased region" description="Basic and acidic residues" evidence="1">
    <location>
        <begin position="152"/>
        <end position="167"/>
    </location>
</feature>
<feature type="compositionally biased region" description="Pro residues" evidence="1">
    <location>
        <begin position="124"/>
        <end position="136"/>
    </location>
</feature>
<organism evidence="2 3">
    <name type="scientific">Ovis ammon polii</name>
    <dbReference type="NCBI Taxonomy" id="230172"/>
    <lineage>
        <taxon>Eukaryota</taxon>
        <taxon>Metazoa</taxon>
        <taxon>Chordata</taxon>
        <taxon>Craniata</taxon>
        <taxon>Vertebrata</taxon>
        <taxon>Euteleostomi</taxon>
        <taxon>Mammalia</taxon>
        <taxon>Eutheria</taxon>
        <taxon>Laurasiatheria</taxon>
        <taxon>Artiodactyla</taxon>
        <taxon>Ruminantia</taxon>
        <taxon>Pecora</taxon>
        <taxon>Bovidae</taxon>
        <taxon>Caprinae</taxon>
        <taxon>Ovis</taxon>
    </lineage>
</organism>
<evidence type="ECO:0000313" key="2">
    <source>
        <dbReference type="EMBL" id="KAI4531505.1"/>
    </source>
</evidence>
<accession>A0AAD4XZ18</accession>
<keyword evidence="3" id="KW-1185">Reference proteome</keyword>
<dbReference type="AlphaFoldDB" id="A0AAD4XZ18"/>
<proteinExistence type="predicted"/>
<evidence type="ECO:0000313" key="3">
    <source>
        <dbReference type="Proteomes" id="UP001214576"/>
    </source>
</evidence>
<comment type="caution">
    <text evidence="2">The sequence shown here is derived from an EMBL/GenBank/DDBJ whole genome shotgun (WGS) entry which is preliminary data.</text>
</comment>
<sequence length="203" mass="21947">MTTLDEVDKISEQNLDRRESVKRKTYIHRSIFKLHPGGPVPTSSEGFVRIPDQGAPWTHCCCRSWIYWWIPIQASESEFLGAPLPHPGPEAALSMVLTSESYALVLQENAPPIPLDGSADSPRKSPPQVLPVPLAPRPFLLPGGLTAQEGIKGPEEGAQARDSRHQDGTTGLCRPGALDSPARSHAAVADPRPPVEPHLLGTP</sequence>
<dbReference type="EMBL" id="JAKZEL010000023">
    <property type="protein sequence ID" value="KAI4531505.1"/>
    <property type="molecule type" value="Genomic_DNA"/>
</dbReference>
<evidence type="ECO:0000256" key="1">
    <source>
        <dbReference type="SAM" id="MobiDB-lite"/>
    </source>
</evidence>
<name>A0AAD4XZ18_OVIAM</name>
<feature type="region of interest" description="Disordered" evidence="1">
    <location>
        <begin position="113"/>
        <end position="203"/>
    </location>
</feature>